<accession>A0A6P5P060</accession>
<dbReference type="KEGG" id="mcal:110287067"/>
<reference evidence="3" key="1">
    <citation type="submission" date="2025-08" db="UniProtKB">
        <authorList>
            <consortium name="RefSeq"/>
        </authorList>
    </citation>
    <scope>IDENTIFICATION</scope>
</reference>
<feature type="region of interest" description="Disordered" evidence="1">
    <location>
        <begin position="1"/>
        <end position="86"/>
    </location>
</feature>
<evidence type="ECO:0000313" key="2">
    <source>
        <dbReference type="Proteomes" id="UP000515126"/>
    </source>
</evidence>
<dbReference type="GeneID" id="110287067"/>
<evidence type="ECO:0000313" key="3">
    <source>
        <dbReference type="RefSeq" id="XP_021009407.1"/>
    </source>
</evidence>
<sequence>MTSTNQGSDPSENTLKNEENEPPNACEDEKEHPLPDTNISQVETNLSGMEPSSISSQEDMDFQTVQNSQSEAEKTQNDPPDEELIEDSLPIRIPIPKKLSVPRLILCRIIYLSIPQPQPQLHEKKTLSDKMMFHLGEVEMTENDCFHTPILDKMIHPCFLMWRVPFFTINEISRMIIHLLCSRNCSQPECHQHNASVKQKYVAILDHQNIINLQRNIVFGRPLRVYYYHPLFERLTQRKTSKLYQNKNGNHLSVRPRFYMPQFQTQNTVHRNVFKDSWRNRHKLRLVIITDNNNWKYLCLICGCGFNNFYDFKHHSCNFSGN</sequence>
<proteinExistence type="predicted"/>
<protein>
    <submittedName>
        <fullName evidence="3">CPX chromosomal region candidate gene 1 protein</fullName>
    </submittedName>
</protein>
<name>A0A6P5P060_MUSCR</name>
<organism evidence="2 3">
    <name type="scientific">Mus caroli</name>
    <name type="common">Ryukyu mouse</name>
    <name type="synonym">Ricefield mouse</name>
    <dbReference type="NCBI Taxonomy" id="10089"/>
    <lineage>
        <taxon>Eukaryota</taxon>
        <taxon>Metazoa</taxon>
        <taxon>Chordata</taxon>
        <taxon>Craniata</taxon>
        <taxon>Vertebrata</taxon>
        <taxon>Euteleostomi</taxon>
        <taxon>Mammalia</taxon>
        <taxon>Eutheria</taxon>
        <taxon>Euarchontoglires</taxon>
        <taxon>Glires</taxon>
        <taxon>Rodentia</taxon>
        <taxon>Myomorpha</taxon>
        <taxon>Muroidea</taxon>
        <taxon>Muridae</taxon>
        <taxon>Murinae</taxon>
        <taxon>Mus</taxon>
        <taxon>Mus</taxon>
    </lineage>
</organism>
<feature type="compositionally biased region" description="Polar residues" evidence="1">
    <location>
        <begin position="37"/>
        <end position="70"/>
    </location>
</feature>
<evidence type="ECO:0000256" key="1">
    <source>
        <dbReference type="SAM" id="MobiDB-lite"/>
    </source>
</evidence>
<feature type="compositionally biased region" description="Polar residues" evidence="1">
    <location>
        <begin position="1"/>
        <end position="14"/>
    </location>
</feature>
<dbReference type="CTD" id="53336"/>
<keyword evidence="2" id="KW-1185">Reference proteome</keyword>
<dbReference type="AlphaFoldDB" id="A0A6P5P060"/>
<dbReference type="RefSeq" id="XP_021009407.1">
    <property type="nucleotide sequence ID" value="XM_021153748.1"/>
</dbReference>
<dbReference type="Proteomes" id="UP000515126">
    <property type="component" value="Chromosome X"/>
</dbReference>
<gene>
    <name evidence="3" type="primary">Cpxcr1</name>
</gene>